<feature type="compositionally biased region" description="Polar residues" evidence="1">
    <location>
        <begin position="651"/>
        <end position="661"/>
    </location>
</feature>
<dbReference type="EMBL" id="CALQ01000691">
    <property type="protein sequence ID" value="CCM14826.1"/>
    <property type="molecule type" value="Genomic_DNA"/>
</dbReference>
<dbReference type="Pfam" id="PF10300">
    <property type="entry name" value="Iml2-TPR_39"/>
    <property type="match status" value="1"/>
</dbReference>
<feature type="compositionally biased region" description="Polar residues" evidence="1">
    <location>
        <begin position="1"/>
        <end position="12"/>
    </location>
</feature>
<feature type="region of interest" description="Disordered" evidence="1">
    <location>
        <begin position="647"/>
        <end position="683"/>
    </location>
</feature>
<evidence type="ECO:0000256" key="1">
    <source>
        <dbReference type="SAM" id="MobiDB-lite"/>
    </source>
</evidence>
<dbReference type="PANTHER" id="PTHR31859">
    <property type="entry name" value="TETRATRICOPEPTIDE REPEAT PROTEIN 39 FAMILY MEMBER"/>
    <property type="match status" value="1"/>
</dbReference>
<organism evidence="2">
    <name type="scientific">Leishmania guyanensis</name>
    <dbReference type="NCBI Taxonomy" id="5670"/>
    <lineage>
        <taxon>Eukaryota</taxon>
        <taxon>Discoba</taxon>
        <taxon>Euglenozoa</taxon>
        <taxon>Kinetoplastea</taxon>
        <taxon>Metakinetoplastina</taxon>
        <taxon>Trypanosomatida</taxon>
        <taxon>Trypanosomatidae</taxon>
        <taxon>Leishmaniinae</taxon>
        <taxon>Leishmania</taxon>
        <taxon>Leishmania guyanensis species complex</taxon>
    </lineage>
</organism>
<evidence type="ECO:0000313" key="2">
    <source>
        <dbReference type="EMBL" id="CCM14826.1"/>
    </source>
</evidence>
<gene>
    <name evidence="2" type="primary">LgM4147LRVhigh.20.00791.00350</name>
    <name evidence="2" type="ORF">BN36_2023220</name>
</gene>
<accession>A0A1E1IU63</accession>
<dbReference type="AlphaFoldDB" id="A0A1E1IU63"/>
<proteinExistence type="predicted"/>
<feature type="region of interest" description="Disordered" evidence="1">
    <location>
        <begin position="1"/>
        <end position="29"/>
    </location>
</feature>
<feature type="compositionally biased region" description="Low complexity" evidence="1">
    <location>
        <begin position="662"/>
        <end position="683"/>
    </location>
</feature>
<dbReference type="InterPro" id="IPR019412">
    <property type="entry name" value="IML2/TPR_39"/>
</dbReference>
<name>A0A1E1IU63_LEIGU</name>
<sequence>MSQSLKKSSPGSCSPAECYASPMNMEEPDMAKLEQAEEESIAKMSSLSNADVQRLRSLTLENIREMDSYLQDAVDAFFANRITDCEATLRKRMNEDPLAVCGAGLIAFVRCCLSMEQTQADIALKLLTKSSALATQVLPSEMSMISSGFSKVFQRKKDPKSNWLSPAEFRAKMTQAESQALRCFALVLQQSVSSLLKAGLALNRASSSYRSLYAELEQRYKDKYRNNEAAMAPHDKHAASKEGDDKVKSPVGSLGGLTEKDVSLEEPAALETLGLDRNSVHSVEFGIGAISLALSILPANVRALLRFIGADSNRQEGLKFVRRCFKSDTLLSPFASALLLALYGMLPASSAFLVDSYLPVVQEVRMEAMQKENVRESILHLWLDGRIERLTRCVEVSIVKLNHCLDVASHPQLLTAMPQLRDFVLYDQWFNYAIMNQWKRASRCLELLSKTSKWANAVYQYVQACCLEMLEIEWAEGIQNPGGEEDFLLEDLHRIVGTSKMKELKLTFCNVSTREAIAETITRLYWEAAQRKPVTLGGKPNHNDQFVLKRMEEILGHHGITASTILGKKKLGEPLEPVPKGFVLRNIIPLPVYEMCLIAGIAHQYPAVRKDKIVTLINAYLLREPVQHPTPLADYVDSLRERCKSEAASASLATPTNTASKASPVPSGPTSSAASPTSGKSSTSLPANYRVLCLCVYKSMLLANSESKEDRKAALEVIKAIQDTPQYKDRQWSLSYAQAFTLYDKAYIVYRDESHEEAESIMNELHKQYDSAHYFMHAKMDLRAHLASYHLQEERQARAPKHTNT</sequence>
<dbReference type="PANTHER" id="PTHR31859:SF1">
    <property type="entry name" value="TETRATRICOPEPTIDE REPEAT PROTEIN 39C"/>
    <property type="match status" value="1"/>
</dbReference>
<reference evidence="2" key="1">
    <citation type="submission" date="2012-08" db="EMBL/GenBank/DDBJ databases">
        <title>Comparative genomics of metastatic and non-metastatic Leishmania guyanensis provides insights into polygenic factors involved in Leishmania RNA virus infection.</title>
        <authorList>
            <person name="Smith D."/>
            <person name="Hertz-Fowler C."/>
            <person name="Martin R."/>
            <person name="Dickens N."/>
            <person name="Fasel N."/>
            <person name="Falquet L."/>
            <person name="Beverley S."/>
            <person name="Zangger H."/>
            <person name="Calderon-Copete S."/>
            <person name="Mottram J."/>
            <person name="Xenarios I."/>
        </authorList>
    </citation>
    <scope>NUCLEOTIDE SEQUENCE</scope>
    <source>
        <strain evidence="2">MHOM/BR/75/M4147/SSU:IR2SAT-LUC</strain>
    </source>
</reference>
<protein>
    <submittedName>
        <fullName evidence="2">Uncharacterized protein</fullName>
    </submittedName>
</protein>